<dbReference type="SUPFAM" id="SSF54001">
    <property type="entry name" value="Cysteine proteinases"/>
    <property type="match status" value="1"/>
</dbReference>
<name>A0A1F4S309_UNCSA</name>
<dbReference type="PROSITE" id="PS50006">
    <property type="entry name" value="FHA_DOMAIN"/>
    <property type="match status" value="1"/>
</dbReference>
<sequence>MERLEELQDHSFAVWMQEYAFLGRFIYVSAIQGIPPSRGVTPPVKNLRDAGDCQFNPLVGSLLSMSSGERLIVGRGSGNYFKKLDLKDLEISKSHAEFFMLSGFYWVRDIGSRNGTFLNDKKLMVNRWYMLREGDTLRFASGSSFPLDSIATKHIFHTINIEKIDEIPYVRVYDPPSLENGMLYPGRVPREILAVEDDENTLEFLGGAAEKGVELSSLTELERAKGVCEWVDNHFTTVWDDSETAWEQAVKEHHEKKMSVGYFWAIRSGCCRHKSLALQMAYQELGYESRLVKGFLNERPHAWVEINIDGKCYIADPNAGRRKGYVFLKEERVQKHYKRLPLEILIPTSKKTTPPGMDGTIVYPSYEEIATVVVGRNKK</sequence>
<dbReference type="Pfam" id="PF00498">
    <property type="entry name" value="FHA"/>
    <property type="match status" value="1"/>
</dbReference>
<comment type="caution">
    <text evidence="2">The sequence shown here is derived from an EMBL/GenBank/DDBJ whole genome shotgun (WGS) entry which is preliminary data.</text>
</comment>
<dbReference type="SMART" id="SM00240">
    <property type="entry name" value="FHA"/>
    <property type="match status" value="1"/>
</dbReference>
<dbReference type="InterPro" id="IPR008984">
    <property type="entry name" value="SMAD_FHA_dom_sf"/>
</dbReference>
<dbReference type="Gene3D" id="2.60.200.20">
    <property type="match status" value="1"/>
</dbReference>
<evidence type="ECO:0000313" key="3">
    <source>
        <dbReference type="Proteomes" id="UP000177905"/>
    </source>
</evidence>
<protein>
    <recommendedName>
        <fullName evidence="1">FHA domain-containing protein</fullName>
    </recommendedName>
</protein>
<dbReference type="SUPFAM" id="SSF49879">
    <property type="entry name" value="SMAD/FHA domain"/>
    <property type="match status" value="1"/>
</dbReference>
<dbReference type="AlphaFoldDB" id="A0A1F4S309"/>
<dbReference type="InterPro" id="IPR000253">
    <property type="entry name" value="FHA_dom"/>
</dbReference>
<accession>A0A1F4S309</accession>
<feature type="domain" description="FHA" evidence="1">
    <location>
        <begin position="71"/>
        <end position="123"/>
    </location>
</feature>
<dbReference type="Pfam" id="PF01841">
    <property type="entry name" value="Transglut_core"/>
    <property type="match status" value="1"/>
</dbReference>
<dbReference type="EMBL" id="MEUA01000029">
    <property type="protein sequence ID" value="OGC14834.1"/>
    <property type="molecule type" value="Genomic_DNA"/>
</dbReference>
<dbReference type="CDD" id="cd00060">
    <property type="entry name" value="FHA"/>
    <property type="match status" value="1"/>
</dbReference>
<organism evidence="2 3">
    <name type="scientific">candidate division WOR-1 bacterium RIFOXYB2_FULL_36_35</name>
    <dbReference type="NCBI Taxonomy" id="1802578"/>
    <lineage>
        <taxon>Bacteria</taxon>
        <taxon>Bacillati</taxon>
        <taxon>Saganbacteria</taxon>
    </lineage>
</organism>
<reference evidence="2 3" key="1">
    <citation type="journal article" date="2016" name="Nat. Commun.">
        <title>Thousands of microbial genomes shed light on interconnected biogeochemical processes in an aquifer system.</title>
        <authorList>
            <person name="Anantharaman K."/>
            <person name="Brown C.T."/>
            <person name="Hug L.A."/>
            <person name="Sharon I."/>
            <person name="Castelle C.J."/>
            <person name="Probst A.J."/>
            <person name="Thomas B.C."/>
            <person name="Singh A."/>
            <person name="Wilkins M.J."/>
            <person name="Karaoz U."/>
            <person name="Brodie E.L."/>
            <person name="Williams K.H."/>
            <person name="Hubbard S.S."/>
            <person name="Banfield J.F."/>
        </authorList>
    </citation>
    <scope>NUCLEOTIDE SEQUENCE [LARGE SCALE GENOMIC DNA]</scope>
</reference>
<evidence type="ECO:0000313" key="2">
    <source>
        <dbReference type="EMBL" id="OGC14834.1"/>
    </source>
</evidence>
<gene>
    <name evidence="2" type="ORF">A2290_00875</name>
</gene>
<proteinExistence type="predicted"/>
<evidence type="ECO:0000259" key="1">
    <source>
        <dbReference type="PROSITE" id="PS50006"/>
    </source>
</evidence>
<dbReference type="InterPro" id="IPR038765">
    <property type="entry name" value="Papain-like_cys_pep_sf"/>
</dbReference>
<dbReference type="Gene3D" id="3.10.620.30">
    <property type="match status" value="1"/>
</dbReference>
<dbReference type="InterPro" id="IPR002931">
    <property type="entry name" value="Transglutaminase-like"/>
</dbReference>
<dbReference type="Proteomes" id="UP000177905">
    <property type="component" value="Unassembled WGS sequence"/>
</dbReference>